<organism evidence="2 3">
    <name type="scientific">Gossypium stocksii</name>
    <dbReference type="NCBI Taxonomy" id="47602"/>
    <lineage>
        <taxon>Eukaryota</taxon>
        <taxon>Viridiplantae</taxon>
        <taxon>Streptophyta</taxon>
        <taxon>Embryophyta</taxon>
        <taxon>Tracheophyta</taxon>
        <taxon>Spermatophyta</taxon>
        <taxon>Magnoliopsida</taxon>
        <taxon>eudicotyledons</taxon>
        <taxon>Gunneridae</taxon>
        <taxon>Pentapetalae</taxon>
        <taxon>rosids</taxon>
        <taxon>malvids</taxon>
        <taxon>Malvales</taxon>
        <taxon>Malvaceae</taxon>
        <taxon>Malvoideae</taxon>
        <taxon>Gossypium</taxon>
    </lineage>
</organism>
<dbReference type="AlphaFoldDB" id="A0A9D4A1Y7"/>
<reference evidence="2 3" key="1">
    <citation type="journal article" date="2021" name="Plant Biotechnol. J.">
        <title>Multi-omics assisted identification of the key and species-specific regulatory components of drought-tolerant mechanisms in Gossypium stocksii.</title>
        <authorList>
            <person name="Yu D."/>
            <person name="Ke L."/>
            <person name="Zhang D."/>
            <person name="Wu Y."/>
            <person name="Sun Y."/>
            <person name="Mei J."/>
            <person name="Sun J."/>
            <person name="Sun Y."/>
        </authorList>
    </citation>
    <scope>NUCLEOTIDE SEQUENCE [LARGE SCALE GENOMIC DNA]</scope>
    <source>
        <strain evidence="3">cv. E1</strain>
        <tissue evidence="2">Leaf</tissue>
    </source>
</reference>
<dbReference type="InterPro" id="IPR044824">
    <property type="entry name" value="MAIN-like"/>
</dbReference>
<dbReference type="Pfam" id="PF10536">
    <property type="entry name" value="PMD"/>
    <property type="match status" value="1"/>
</dbReference>
<dbReference type="PANTHER" id="PTHR46033:SF8">
    <property type="entry name" value="PROTEIN MAINTENANCE OF MERISTEMS-LIKE"/>
    <property type="match status" value="1"/>
</dbReference>
<sequence>MPYLETVGFRSTTLICMFDLRANLISALVEGWCLETYTFHLPCRECTITLKDVALQLRLLFDGSAITGTSSESATLCYHLLGCSPHNGEDRFTSLKFSLLRGNFEHLLSSAIE</sequence>
<comment type="caution">
    <text evidence="2">The sequence shown here is derived from an EMBL/GenBank/DDBJ whole genome shotgun (WGS) entry which is preliminary data.</text>
</comment>
<evidence type="ECO:0000313" key="3">
    <source>
        <dbReference type="Proteomes" id="UP000828251"/>
    </source>
</evidence>
<dbReference type="OrthoDB" id="1937804at2759"/>
<feature type="domain" description="Aminotransferase-like plant mobile" evidence="1">
    <location>
        <begin position="11"/>
        <end position="91"/>
    </location>
</feature>
<protein>
    <recommendedName>
        <fullName evidence="1">Aminotransferase-like plant mobile domain-containing protein</fullName>
    </recommendedName>
</protein>
<proteinExistence type="predicted"/>
<evidence type="ECO:0000313" key="2">
    <source>
        <dbReference type="EMBL" id="KAH1082343.1"/>
    </source>
</evidence>
<name>A0A9D4A1Y7_9ROSI</name>
<evidence type="ECO:0000259" key="1">
    <source>
        <dbReference type="Pfam" id="PF10536"/>
    </source>
</evidence>
<gene>
    <name evidence="2" type="ORF">J1N35_022104</name>
</gene>
<dbReference type="InterPro" id="IPR019557">
    <property type="entry name" value="AminoTfrase-like_pln_mobile"/>
</dbReference>
<dbReference type="Proteomes" id="UP000828251">
    <property type="component" value="Unassembled WGS sequence"/>
</dbReference>
<dbReference type="EMBL" id="JAIQCV010000007">
    <property type="protein sequence ID" value="KAH1082343.1"/>
    <property type="molecule type" value="Genomic_DNA"/>
</dbReference>
<accession>A0A9D4A1Y7</accession>
<dbReference type="GO" id="GO:0010073">
    <property type="term" value="P:meristem maintenance"/>
    <property type="evidence" value="ECO:0007669"/>
    <property type="project" value="InterPro"/>
</dbReference>
<keyword evidence="3" id="KW-1185">Reference proteome</keyword>
<dbReference type="PANTHER" id="PTHR46033">
    <property type="entry name" value="PROTEIN MAIN-LIKE 2"/>
    <property type="match status" value="1"/>
</dbReference>